<dbReference type="GeneID" id="111119293"/>
<sequence>MGFIESAEDYYYETLSRGDKRVEKWLLMATPIPVCLFFLAYIAIVILGPRLMKSRNALNIKFLLFPYNLALVVLSVYMFKEFLITSVKSNYSYLCQPVDYSESPLAMRMADVCWWFFFSKIIELLDTVFFIMRKKFDQVTFLHVYHHSTMIFNWWFGVKYVAGGQSFFTGMLNSFVHIFMYSYYALSLLGPNVQKYLWWKRYLTRLQLIQFFAFVLHTGYNLVTDCDFPQTFNIAVFLYAISLIVLFGNFYYKAYTLKQRENRTTKKSS</sequence>
<feature type="transmembrane region" description="Helical" evidence="10">
    <location>
        <begin position="202"/>
        <end position="220"/>
    </location>
</feature>
<evidence type="ECO:0000256" key="1">
    <source>
        <dbReference type="ARBA" id="ARBA00004141"/>
    </source>
</evidence>
<protein>
    <recommendedName>
        <fullName evidence="10">Elongation of very long chain fatty acids protein</fullName>
        <ecNumber evidence="10">2.3.1.199</ecNumber>
    </recommendedName>
    <alternativeName>
        <fullName evidence="10">Very-long-chain 3-oxoacyl-CoA synthase</fullName>
    </alternativeName>
</protein>
<proteinExistence type="inferred from homology"/>
<evidence type="ECO:0000256" key="6">
    <source>
        <dbReference type="ARBA" id="ARBA00022989"/>
    </source>
</evidence>
<dbReference type="GO" id="GO:0034626">
    <property type="term" value="P:fatty acid elongation, polyunsaturated fatty acid"/>
    <property type="evidence" value="ECO:0007669"/>
    <property type="project" value="TreeGrafter"/>
</dbReference>
<dbReference type="RefSeq" id="XP_022315029.1">
    <property type="nucleotide sequence ID" value="XM_022459321.1"/>
</dbReference>
<name>A0A8B8CIP3_CRAVI</name>
<evidence type="ECO:0000256" key="7">
    <source>
        <dbReference type="ARBA" id="ARBA00023098"/>
    </source>
</evidence>
<dbReference type="KEGG" id="cvn:111119293"/>
<evidence type="ECO:0000256" key="5">
    <source>
        <dbReference type="ARBA" id="ARBA00022832"/>
    </source>
</evidence>
<dbReference type="GO" id="GO:0042761">
    <property type="term" value="P:very long-chain fatty acid biosynthetic process"/>
    <property type="evidence" value="ECO:0007669"/>
    <property type="project" value="TreeGrafter"/>
</dbReference>
<keyword evidence="6 10" id="KW-1133">Transmembrane helix</keyword>
<evidence type="ECO:0000313" key="12">
    <source>
        <dbReference type="RefSeq" id="XP_022315029.1"/>
    </source>
</evidence>
<feature type="transmembrane region" description="Helical" evidence="10">
    <location>
        <begin position="25"/>
        <end position="48"/>
    </location>
</feature>
<dbReference type="EC" id="2.3.1.199" evidence="10"/>
<dbReference type="GO" id="GO:0005789">
    <property type="term" value="C:endoplasmic reticulum membrane"/>
    <property type="evidence" value="ECO:0007669"/>
    <property type="project" value="TreeGrafter"/>
</dbReference>
<dbReference type="AlphaFoldDB" id="A0A8B8CIP3"/>
<evidence type="ECO:0000256" key="2">
    <source>
        <dbReference type="ARBA" id="ARBA00022516"/>
    </source>
</evidence>
<dbReference type="PROSITE" id="PS01188">
    <property type="entry name" value="ELO"/>
    <property type="match status" value="1"/>
</dbReference>
<organism evidence="11 12">
    <name type="scientific">Crassostrea virginica</name>
    <name type="common">Eastern oyster</name>
    <dbReference type="NCBI Taxonomy" id="6565"/>
    <lineage>
        <taxon>Eukaryota</taxon>
        <taxon>Metazoa</taxon>
        <taxon>Spiralia</taxon>
        <taxon>Lophotrochozoa</taxon>
        <taxon>Mollusca</taxon>
        <taxon>Bivalvia</taxon>
        <taxon>Autobranchia</taxon>
        <taxon>Pteriomorphia</taxon>
        <taxon>Ostreida</taxon>
        <taxon>Ostreoidea</taxon>
        <taxon>Ostreidae</taxon>
        <taxon>Crassostrea</taxon>
    </lineage>
</organism>
<keyword evidence="3 10" id="KW-0808">Transferase</keyword>
<dbReference type="GO" id="GO:0034625">
    <property type="term" value="P:fatty acid elongation, monounsaturated fatty acid"/>
    <property type="evidence" value="ECO:0007669"/>
    <property type="project" value="TreeGrafter"/>
</dbReference>
<dbReference type="GO" id="GO:0019367">
    <property type="term" value="P:fatty acid elongation, saturated fatty acid"/>
    <property type="evidence" value="ECO:0007669"/>
    <property type="project" value="TreeGrafter"/>
</dbReference>
<gene>
    <name evidence="12" type="primary">LOC111119293</name>
</gene>
<dbReference type="PANTHER" id="PTHR11157:SF126">
    <property type="entry name" value="ELONGATION OF VERY LONG CHAIN FATTY ACIDS PROTEIN"/>
    <property type="match status" value="1"/>
</dbReference>
<dbReference type="PANTHER" id="PTHR11157">
    <property type="entry name" value="FATTY ACID ACYL TRANSFERASE-RELATED"/>
    <property type="match status" value="1"/>
</dbReference>
<keyword evidence="9 10" id="KW-0275">Fatty acid biosynthesis</keyword>
<keyword evidence="5 10" id="KW-0276">Fatty acid metabolism</keyword>
<dbReference type="GO" id="GO:0030148">
    <property type="term" value="P:sphingolipid biosynthetic process"/>
    <property type="evidence" value="ECO:0007669"/>
    <property type="project" value="TreeGrafter"/>
</dbReference>
<evidence type="ECO:0000256" key="4">
    <source>
        <dbReference type="ARBA" id="ARBA00022692"/>
    </source>
</evidence>
<dbReference type="Proteomes" id="UP000694844">
    <property type="component" value="Chromosome 2"/>
</dbReference>
<comment type="catalytic activity">
    <reaction evidence="10">
        <text>a very-long-chain acyl-CoA + malonyl-CoA + H(+) = a very-long-chain 3-oxoacyl-CoA + CO2 + CoA</text>
        <dbReference type="Rhea" id="RHEA:32727"/>
        <dbReference type="ChEBI" id="CHEBI:15378"/>
        <dbReference type="ChEBI" id="CHEBI:16526"/>
        <dbReference type="ChEBI" id="CHEBI:57287"/>
        <dbReference type="ChEBI" id="CHEBI:57384"/>
        <dbReference type="ChEBI" id="CHEBI:90725"/>
        <dbReference type="ChEBI" id="CHEBI:90736"/>
        <dbReference type="EC" id="2.3.1.199"/>
    </reaction>
</comment>
<feature type="transmembrane region" description="Helical" evidence="10">
    <location>
        <begin position="232"/>
        <end position="252"/>
    </location>
</feature>
<comment type="similarity">
    <text evidence="10">Belongs to the ELO family.</text>
</comment>
<dbReference type="OrthoDB" id="434092at2759"/>
<feature type="transmembrane region" description="Helical" evidence="10">
    <location>
        <begin position="144"/>
        <end position="162"/>
    </location>
</feature>
<keyword evidence="11" id="KW-1185">Reference proteome</keyword>
<dbReference type="InterPro" id="IPR002076">
    <property type="entry name" value="ELO_fam"/>
</dbReference>
<keyword evidence="7 10" id="KW-0443">Lipid metabolism</keyword>
<keyword evidence="4 10" id="KW-0812">Transmembrane</keyword>
<reference evidence="12" key="1">
    <citation type="submission" date="2025-08" db="UniProtKB">
        <authorList>
            <consortium name="RefSeq"/>
        </authorList>
    </citation>
    <scope>IDENTIFICATION</scope>
    <source>
        <tissue evidence="12">Whole sample</tissue>
    </source>
</reference>
<comment type="subcellular location">
    <subcellularLocation>
        <location evidence="1">Membrane</location>
        <topology evidence="1">Multi-pass membrane protein</topology>
    </subcellularLocation>
</comment>
<evidence type="ECO:0000256" key="8">
    <source>
        <dbReference type="ARBA" id="ARBA00023136"/>
    </source>
</evidence>
<evidence type="ECO:0000256" key="9">
    <source>
        <dbReference type="ARBA" id="ARBA00023160"/>
    </source>
</evidence>
<keyword evidence="8 10" id="KW-0472">Membrane</keyword>
<evidence type="ECO:0000313" key="11">
    <source>
        <dbReference type="Proteomes" id="UP000694844"/>
    </source>
</evidence>
<dbReference type="InterPro" id="IPR030457">
    <property type="entry name" value="ELO_CS"/>
</dbReference>
<evidence type="ECO:0000256" key="3">
    <source>
        <dbReference type="ARBA" id="ARBA00022679"/>
    </source>
</evidence>
<feature type="transmembrane region" description="Helical" evidence="10">
    <location>
        <begin position="168"/>
        <end position="190"/>
    </location>
</feature>
<feature type="transmembrane region" description="Helical" evidence="10">
    <location>
        <begin position="60"/>
        <end position="79"/>
    </location>
</feature>
<dbReference type="GO" id="GO:0009922">
    <property type="term" value="F:fatty acid elongase activity"/>
    <property type="evidence" value="ECO:0007669"/>
    <property type="project" value="UniProtKB-EC"/>
</dbReference>
<evidence type="ECO:0000256" key="10">
    <source>
        <dbReference type="RuleBase" id="RU361115"/>
    </source>
</evidence>
<accession>A0A8B8CIP3</accession>
<dbReference type="Pfam" id="PF01151">
    <property type="entry name" value="ELO"/>
    <property type="match status" value="1"/>
</dbReference>
<keyword evidence="2 10" id="KW-0444">Lipid biosynthesis</keyword>